<dbReference type="Gene3D" id="2.30.40.10">
    <property type="entry name" value="Urease, subunit C, domain 1"/>
    <property type="match status" value="1"/>
</dbReference>
<evidence type="ECO:0000313" key="4">
    <source>
        <dbReference type="Proteomes" id="UP000824239"/>
    </source>
</evidence>
<reference evidence="3" key="2">
    <citation type="journal article" date="2021" name="PeerJ">
        <title>Extensive microbial diversity within the chicken gut microbiome revealed by metagenomics and culture.</title>
        <authorList>
            <person name="Gilroy R."/>
            <person name="Ravi A."/>
            <person name="Getino M."/>
            <person name="Pursley I."/>
            <person name="Horton D.L."/>
            <person name="Alikhan N.F."/>
            <person name="Baker D."/>
            <person name="Gharbi K."/>
            <person name="Hall N."/>
            <person name="Watson M."/>
            <person name="Adriaenssens E.M."/>
            <person name="Foster-Nyarko E."/>
            <person name="Jarju S."/>
            <person name="Secka A."/>
            <person name="Antonio M."/>
            <person name="Oren A."/>
            <person name="Chaudhuri R.R."/>
            <person name="La Ragione R."/>
            <person name="Hildebrand F."/>
            <person name="Pallen M.J."/>
        </authorList>
    </citation>
    <scope>NUCLEOTIDE SEQUENCE</scope>
    <source>
        <strain evidence="3">ChiBcec15-4380</strain>
    </source>
</reference>
<organism evidence="3 4">
    <name type="scientific">Candidatus Avoscillospira avicola</name>
    <dbReference type="NCBI Taxonomy" id="2840706"/>
    <lineage>
        <taxon>Bacteria</taxon>
        <taxon>Bacillati</taxon>
        <taxon>Bacillota</taxon>
        <taxon>Clostridia</taxon>
        <taxon>Eubacteriales</taxon>
        <taxon>Oscillospiraceae</taxon>
        <taxon>Oscillospiraceae incertae sedis</taxon>
        <taxon>Candidatus Avoscillospira</taxon>
    </lineage>
</organism>
<dbReference type="SUPFAM" id="SSF51338">
    <property type="entry name" value="Composite domain of metallo-dependent hydrolases"/>
    <property type="match status" value="2"/>
</dbReference>
<accession>A0A9D1DIP4</accession>
<dbReference type="InterPro" id="IPR032466">
    <property type="entry name" value="Metal_Hydrolase"/>
</dbReference>
<dbReference type="SUPFAM" id="SSF51556">
    <property type="entry name" value="Metallo-dependent hydrolases"/>
    <property type="match status" value="1"/>
</dbReference>
<dbReference type="CDD" id="cd01298">
    <property type="entry name" value="ATZ_TRZ_like"/>
    <property type="match status" value="1"/>
</dbReference>
<evidence type="ECO:0000259" key="2">
    <source>
        <dbReference type="Pfam" id="PF01979"/>
    </source>
</evidence>
<dbReference type="Proteomes" id="UP000824239">
    <property type="component" value="Unassembled WGS sequence"/>
</dbReference>
<proteinExistence type="predicted"/>
<dbReference type="NCBIfam" id="NF006055">
    <property type="entry name" value="PRK08203.1"/>
    <property type="match status" value="1"/>
</dbReference>
<dbReference type="EC" id="3.5.4.32" evidence="3"/>
<dbReference type="InterPro" id="IPR006680">
    <property type="entry name" value="Amidohydro-rel"/>
</dbReference>
<dbReference type="Pfam" id="PF01979">
    <property type="entry name" value="Amidohydro_1"/>
    <property type="match status" value="1"/>
</dbReference>
<dbReference type="PANTHER" id="PTHR43794">
    <property type="entry name" value="AMINOHYDROLASE SSNA-RELATED"/>
    <property type="match status" value="1"/>
</dbReference>
<dbReference type="Gene3D" id="3.20.20.140">
    <property type="entry name" value="Metal-dependent hydrolases"/>
    <property type="match status" value="1"/>
</dbReference>
<dbReference type="PANTHER" id="PTHR43794:SF11">
    <property type="entry name" value="AMIDOHYDROLASE-RELATED DOMAIN-CONTAINING PROTEIN"/>
    <property type="match status" value="1"/>
</dbReference>
<feature type="domain" description="Amidohydrolase-related" evidence="2">
    <location>
        <begin position="54"/>
        <end position="407"/>
    </location>
</feature>
<comment type="caution">
    <text evidence="3">The sequence shown here is derived from an EMBL/GenBank/DDBJ whole genome shotgun (WGS) entry which is preliminary data.</text>
</comment>
<gene>
    <name evidence="3" type="ORF">IAA53_08700</name>
</gene>
<sequence>MASLLISNADAIVTVDDQDRVLNHANLLIEDGVITYLGPEAREADQVIDGRGSFVYPGLINTHHHLYQTFTRNLPQVQKMELFPWLTALYEIWRGLTDSRVYYSALTGMGELVRFGCTTVMDHHYVFPRDGAEQFLARQFDAAAALGIRFHATRGSMSRGKSDGGLPPDDLVQPVDVILRESQRLVEAFHDPSPFSYRQVSLAPCSPFSVTTDLLKESAVLARSLGVRLHTHLCETKDEERFCLEVVGQRPLAYMASCGWLGEDVWFAHGIHFNDDELRLLAETKTGVAHCPVSNMKLSSGVCRIPEMLQLGVPVGLAVDGSASNDCSNLLQEIRAAYLLHRLTWSDAAPTGYDLLKMATRGSAAVLGRSDIGQLAVGKAGDLFLLDATGLDLVGAALDPGCLLGTVGYSKPAQWVVVGGKPVAREGRLLGIDEAETAAAAHREMRAMLQAAGYTR</sequence>
<protein>
    <submittedName>
        <fullName evidence="3">8-oxoguanine deaminase</fullName>
        <ecNumber evidence="3">3.5.4.32</ecNumber>
    </submittedName>
</protein>
<name>A0A9D1DIP4_9FIRM</name>
<dbReference type="InterPro" id="IPR011059">
    <property type="entry name" value="Metal-dep_hydrolase_composite"/>
</dbReference>
<reference evidence="3" key="1">
    <citation type="submission" date="2020-10" db="EMBL/GenBank/DDBJ databases">
        <authorList>
            <person name="Gilroy R."/>
        </authorList>
    </citation>
    <scope>NUCLEOTIDE SEQUENCE</scope>
    <source>
        <strain evidence="3">ChiBcec15-4380</strain>
    </source>
</reference>
<dbReference type="GO" id="GO:0102127">
    <property type="term" value="F:8-oxoguanine deaminase activity"/>
    <property type="evidence" value="ECO:0007669"/>
    <property type="project" value="UniProtKB-EC"/>
</dbReference>
<dbReference type="InterPro" id="IPR050287">
    <property type="entry name" value="MTA/SAH_deaminase"/>
</dbReference>
<dbReference type="AlphaFoldDB" id="A0A9D1DIP4"/>
<evidence type="ECO:0000313" key="3">
    <source>
        <dbReference type="EMBL" id="HIR51341.1"/>
    </source>
</evidence>
<dbReference type="EMBL" id="DVHE01000067">
    <property type="protein sequence ID" value="HIR51341.1"/>
    <property type="molecule type" value="Genomic_DNA"/>
</dbReference>
<evidence type="ECO:0000256" key="1">
    <source>
        <dbReference type="ARBA" id="ARBA00022801"/>
    </source>
</evidence>
<keyword evidence="1 3" id="KW-0378">Hydrolase</keyword>